<dbReference type="AlphaFoldDB" id="A0A5N6VEX3"/>
<dbReference type="Proteomes" id="UP000325433">
    <property type="component" value="Unassembled WGS sequence"/>
</dbReference>
<keyword evidence="1" id="KW-0472">Membrane</keyword>
<protein>
    <submittedName>
        <fullName evidence="2">Uncharacterized protein</fullName>
    </submittedName>
</protein>
<sequence>MSLGLRTGLLGLSDKPSLLYLLIFLTLIPFPDLLFSFRSPRDTFYQGRLPHMICAV</sequence>
<keyword evidence="3" id="KW-1185">Reference proteome</keyword>
<dbReference type="EMBL" id="ML738422">
    <property type="protein sequence ID" value="KAE8306981.1"/>
    <property type="molecule type" value="Genomic_DNA"/>
</dbReference>
<proteinExistence type="predicted"/>
<organism evidence="2 3">
    <name type="scientific">Aspergillus transmontanensis</name>
    <dbReference type="NCBI Taxonomy" id="1034304"/>
    <lineage>
        <taxon>Eukaryota</taxon>
        <taxon>Fungi</taxon>
        <taxon>Dikarya</taxon>
        <taxon>Ascomycota</taxon>
        <taxon>Pezizomycotina</taxon>
        <taxon>Eurotiomycetes</taxon>
        <taxon>Eurotiomycetidae</taxon>
        <taxon>Eurotiales</taxon>
        <taxon>Aspergillaceae</taxon>
        <taxon>Aspergillus</taxon>
        <taxon>Aspergillus subgen. Circumdati</taxon>
    </lineage>
</organism>
<evidence type="ECO:0000313" key="2">
    <source>
        <dbReference type="EMBL" id="KAE8306981.1"/>
    </source>
</evidence>
<evidence type="ECO:0000313" key="3">
    <source>
        <dbReference type="Proteomes" id="UP000325433"/>
    </source>
</evidence>
<keyword evidence="1" id="KW-0812">Transmembrane</keyword>
<keyword evidence="1" id="KW-1133">Transmembrane helix</keyword>
<accession>A0A5N6VEX3</accession>
<evidence type="ECO:0000256" key="1">
    <source>
        <dbReference type="SAM" id="Phobius"/>
    </source>
</evidence>
<reference evidence="3" key="1">
    <citation type="submission" date="2019-04" db="EMBL/GenBank/DDBJ databases">
        <title>Friends and foes A comparative genomics studyof 23 Aspergillus species from section Flavi.</title>
        <authorList>
            <consortium name="DOE Joint Genome Institute"/>
            <person name="Kjaerbolling I."/>
            <person name="Vesth T."/>
            <person name="Frisvad J.C."/>
            <person name="Nybo J.L."/>
            <person name="Theobald S."/>
            <person name="Kildgaard S."/>
            <person name="Isbrandt T."/>
            <person name="Kuo A."/>
            <person name="Sato A."/>
            <person name="Lyhne E.K."/>
            <person name="Kogle M.E."/>
            <person name="Wiebenga A."/>
            <person name="Kun R.S."/>
            <person name="Lubbers R.J."/>
            <person name="Makela M.R."/>
            <person name="Barry K."/>
            <person name="Chovatia M."/>
            <person name="Clum A."/>
            <person name="Daum C."/>
            <person name="Haridas S."/>
            <person name="He G."/>
            <person name="LaButti K."/>
            <person name="Lipzen A."/>
            <person name="Mondo S."/>
            <person name="Riley R."/>
            <person name="Salamov A."/>
            <person name="Simmons B.A."/>
            <person name="Magnuson J.K."/>
            <person name="Henrissat B."/>
            <person name="Mortensen U.H."/>
            <person name="Larsen T.O."/>
            <person name="Devries R.P."/>
            <person name="Grigoriev I.V."/>
            <person name="Machida M."/>
            <person name="Baker S.E."/>
            <person name="Andersen M.R."/>
        </authorList>
    </citation>
    <scope>NUCLEOTIDE SEQUENCE [LARGE SCALE GENOMIC DNA]</scope>
    <source>
        <strain evidence="3">CBS 130015</strain>
    </source>
</reference>
<feature type="transmembrane region" description="Helical" evidence="1">
    <location>
        <begin position="18"/>
        <end position="37"/>
    </location>
</feature>
<name>A0A5N6VEX3_9EURO</name>
<gene>
    <name evidence="2" type="ORF">BDV41DRAFT_556311</name>
</gene>